<keyword evidence="5" id="KW-0862">Zinc</keyword>
<protein>
    <recommendedName>
        <fullName evidence="11">Cyclin-like domain-containing protein</fullName>
    </recommendedName>
</protein>
<accession>A0AAJ0C5V1</accession>
<dbReference type="CDD" id="cd20554">
    <property type="entry name" value="CYCLIN_TFIIIB90_rpt2"/>
    <property type="match status" value="1"/>
</dbReference>
<evidence type="ECO:0000256" key="3">
    <source>
        <dbReference type="ARBA" id="ARBA00022723"/>
    </source>
</evidence>
<keyword evidence="6" id="KW-0805">Transcription regulation</keyword>
<dbReference type="SMART" id="SM00385">
    <property type="entry name" value="CYCLIN"/>
    <property type="match status" value="2"/>
</dbReference>
<sequence>MASLAKLPKKLTAPGSKAKAMRRPNAVRQIMEREQRVRENSAAAARASSVSAMSGPARATGSGLQCPNKACPNPNVVDGTCQTCGRVADDSNIVSEIQFGENSSGAAVVQGSFLGADQGGVRTVGGPAFRRVAGSGAGEARERSLKEAKTLMQQYVHRLNLSPALAESGFRLYRMAAMNNFVQGRKITNVVAMCLYAACRKEQNCKIMLIDLADICKENVFKLGRNYKAFIAKFPEVKEGPNPIILEDLIWRFASKLEFYGDTNKVALSAVRIAHRMQKDHMTHGRRPAGICGAAIIMAARAHSYRRTVREVVYIAKVTTHTLQIRMDEFANVPSAQMTIDEFHTNDFLDEQYDPPWWYKQSAAYKEKHQRTNKRKVEELEDGADATEEAAEGQNGEKRQKTMTPEASQSTSSSDSAGPAQITAFATPSPSPAPTPQPATATDKDGFVIPPLPEKAVGDVTRVVDRVAIASARGGDGQLDLLAREFGDVEDVVPERSTEAAMAAAMGIDFPAGKKTGRSPSISKAKSKGKGKAKDDSGPKLAYDEQWEADENALEEEMEVHLSDPQMILVARDEAQKEGDSQALQRLNDFAEERRVDEAIDKALHQTGAVPNLPGAAVGDAAAEEEPADDTPSDPRFTPRSKVSNDPIVSDKEFANDPEVICCLLTPEEAKIKEQLWTNENKDWMSSNQQKIFRKKMEARGPPKKTRKRIKTARIGEGQASPASSAGEAAVNALTMRAVSKKINYTAFQDIFDMRKYHRPGSEFGGTSTMGSNSRAGSVAPSEGGSEFGDDRVAGKAAVRVKSAESASKTPEAAAKVVDADNGNGEDEDDGVDLNVAEDEDEDQTAIYDQDDFQEEDEDIDPFANDDDDEWA</sequence>
<feature type="compositionally biased region" description="Acidic residues" evidence="10">
    <location>
        <begin position="379"/>
        <end position="391"/>
    </location>
</feature>
<comment type="similarity">
    <text evidence="2">Belongs to the TFIIB family.</text>
</comment>
<feature type="compositionally biased region" description="Acidic residues" evidence="10">
    <location>
        <begin position="824"/>
        <end position="872"/>
    </location>
</feature>
<feature type="region of interest" description="Disordered" evidence="10">
    <location>
        <begin position="368"/>
        <end position="452"/>
    </location>
</feature>
<dbReference type="Gene3D" id="1.10.472.170">
    <property type="match status" value="1"/>
</dbReference>
<dbReference type="InterPro" id="IPR000812">
    <property type="entry name" value="TFIIB"/>
</dbReference>
<feature type="region of interest" description="Disordered" evidence="10">
    <location>
        <begin position="605"/>
        <end position="651"/>
    </location>
</feature>
<dbReference type="Pfam" id="PF07741">
    <property type="entry name" value="BRF1"/>
    <property type="match status" value="1"/>
</dbReference>
<evidence type="ECO:0000313" key="12">
    <source>
        <dbReference type="EMBL" id="KAK1768216.1"/>
    </source>
</evidence>
<evidence type="ECO:0000256" key="2">
    <source>
        <dbReference type="ARBA" id="ARBA00010857"/>
    </source>
</evidence>
<feature type="domain" description="Cyclin-like" evidence="11">
    <location>
        <begin position="150"/>
        <end position="232"/>
    </location>
</feature>
<comment type="caution">
    <text evidence="12">The sequence shown here is derived from an EMBL/GenBank/DDBJ whole genome shotgun (WGS) entry which is preliminary data.</text>
</comment>
<feature type="domain" description="Cyclin-like" evidence="11">
    <location>
        <begin position="248"/>
        <end position="332"/>
    </location>
</feature>
<dbReference type="GO" id="GO:0001006">
    <property type="term" value="F:RNA polymerase III type 3 promoter sequence-specific DNA binding"/>
    <property type="evidence" value="ECO:0007669"/>
    <property type="project" value="TreeGrafter"/>
</dbReference>
<comment type="subcellular location">
    <subcellularLocation>
        <location evidence="1">Nucleus</location>
    </subcellularLocation>
</comment>
<dbReference type="PANTHER" id="PTHR11618">
    <property type="entry name" value="TRANSCRIPTION INITIATION FACTOR IIB-RELATED"/>
    <property type="match status" value="1"/>
</dbReference>
<feature type="region of interest" description="Disordered" evidence="10">
    <location>
        <begin position="1"/>
        <end position="64"/>
    </location>
</feature>
<dbReference type="InterPro" id="IPR011665">
    <property type="entry name" value="BRF1_TBP-bd_dom"/>
</dbReference>
<evidence type="ECO:0000259" key="11">
    <source>
        <dbReference type="SMART" id="SM00385"/>
    </source>
</evidence>
<name>A0AAJ0C5V1_9PEZI</name>
<keyword evidence="9" id="KW-0539">Nucleus</keyword>
<keyword evidence="8" id="KW-0804">Transcription</keyword>
<feature type="compositionally biased region" description="Basic and acidic residues" evidence="10">
    <location>
        <begin position="30"/>
        <end position="39"/>
    </location>
</feature>
<keyword evidence="3" id="KW-0479">Metal-binding</keyword>
<dbReference type="GO" id="GO:0000995">
    <property type="term" value="F:RNA polymerase III general transcription initiation factor activity"/>
    <property type="evidence" value="ECO:0007669"/>
    <property type="project" value="TreeGrafter"/>
</dbReference>
<dbReference type="GO" id="GO:0097550">
    <property type="term" value="C:transcription preinitiation complex"/>
    <property type="evidence" value="ECO:0007669"/>
    <property type="project" value="TreeGrafter"/>
</dbReference>
<dbReference type="Gene3D" id="1.10.472.10">
    <property type="entry name" value="Cyclin-like"/>
    <property type="match status" value="1"/>
</dbReference>
<dbReference type="Proteomes" id="UP001244011">
    <property type="component" value="Unassembled WGS sequence"/>
</dbReference>
<evidence type="ECO:0000256" key="9">
    <source>
        <dbReference type="ARBA" id="ARBA00023242"/>
    </source>
</evidence>
<evidence type="ECO:0000256" key="7">
    <source>
        <dbReference type="ARBA" id="ARBA00023159"/>
    </source>
</evidence>
<organism evidence="12 13">
    <name type="scientific">Phialemonium atrogriseum</name>
    <dbReference type="NCBI Taxonomy" id="1093897"/>
    <lineage>
        <taxon>Eukaryota</taxon>
        <taxon>Fungi</taxon>
        <taxon>Dikarya</taxon>
        <taxon>Ascomycota</taxon>
        <taxon>Pezizomycotina</taxon>
        <taxon>Sordariomycetes</taxon>
        <taxon>Sordariomycetidae</taxon>
        <taxon>Cephalothecales</taxon>
        <taxon>Cephalothecaceae</taxon>
        <taxon>Phialemonium</taxon>
    </lineage>
</organism>
<dbReference type="GO" id="GO:0005634">
    <property type="term" value="C:nucleus"/>
    <property type="evidence" value="ECO:0007669"/>
    <property type="project" value="UniProtKB-SubCell"/>
</dbReference>
<keyword evidence="13" id="KW-1185">Reference proteome</keyword>
<dbReference type="AlphaFoldDB" id="A0AAJ0C5V1"/>
<evidence type="ECO:0000256" key="1">
    <source>
        <dbReference type="ARBA" id="ARBA00004123"/>
    </source>
</evidence>
<dbReference type="SUPFAM" id="SSF47954">
    <property type="entry name" value="Cyclin-like"/>
    <property type="match status" value="2"/>
</dbReference>
<evidence type="ECO:0000256" key="10">
    <source>
        <dbReference type="SAM" id="MobiDB-lite"/>
    </source>
</evidence>
<dbReference type="InterPro" id="IPR036915">
    <property type="entry name" value="Cyclin-like_sf"/>
</dbReference>
<gene>
    <name evidence="12" type="ORF">QBC33DRAFT_536560</name>
</gene>
<feature type="compositionally biased region" description="Low complexity" evidence="10">
    <location>
        <begin position="41"/>
        <end position="54"/>
    </location>
</feature>
<proteinExistence type="inferred from homology"/>
<evidence type="ECO:0000256" key="6">
    <source>
        <dbReference type="ARBA" id="ARBA00023015"/>
    </source>
</evidence>
<dbReference type="GO" id="GO:0008270">
    <property type="term" value="F:zinc ion binding"/>
    <property type="evidence" value="ECO:0007669"/>
    <property type="project" value="UniProtKB-KW"/>
</dbReference>
<evidence type="ECO:0000256" key="5">
    <source>
        <dbReference type="ARBA" id="ARBA00022833"/>
    </source>
</evidence>
<evidence type="ECO:0000256" key="8">
    <source>
        <dbReference type="ARBA" id="ARBA00023163"/>
    </source>
</evidence>
<feature type="region of interest" description="Disordered" evidence="10">
    <location>
        <begin position="763"/>
        <end position="872"/>
    </location>
</feature>
<dbReference type="InterPro" id="IPR013763">
    <property type="entry name" value="Cyclin-like_dom"/>
</dbReference>
<dbReference type="PANTHER" id="PTHR11618:SF4">
    <property type="entry name" value="TRANSCRIPTION FACTOR IIIB 90 KDA SUBUNIT"/>
    <property type="match status" value="1"/>
</dbReference>
<dbReference type="GeneID" id="85310904"/>
<dbReference type="Gene3D" id="1.20.5.650">
    <property type="entry name" value="Single helix bin"/>
    <property type="match status" value="1"/>
</dbReference>
<evidence type="ECO:0000313" key="13">
    <source>
        <dbReference type="Proteomes" id="UP001244011"/>
    </source>
</evidence>
<reference evidence="12" key="1">
    <citation type="submission" date="2023-06" db="EMBL/GenBank/DDBJ databases">
        <title>Genome-scale phylogeny and comparative genomics of the fungal order Sordariales.</title>
        <authorList>
            <consortium name="Lawrence Berkeley National Laboratory"/>
            <person name="Hensen N."/>
            <person name="Bonometti L."/>
            <person name="Westerberg I."/>
            <person name="Brannstrom I.O."/>
            <person name="Guillou S."/>
            <person name="Cros-Aarteil S."/>
            <person name="Calhoun S."/>
            <person name="Haridas S."/>
            <person name="Kuo A."/>
            <person name="Mondo S."/>
            <person name="Pangilinan J."/>
            <person name="Riley R."/>
            <person name="Labutti K."/>
            <person name="Andreopoulos B."/>
            <person name="Lipzen A."/>
            <person name="Chen C."/>
            <person name="Yanf M."/>
            <person name="Daum C."/>
            <person name="Ng V."/>
            <person name="Clum A."/>
            <person name="Steindorff A."/>
            <person name="Ohm R."/>
            <person name="Martin F."/>
            <person name="Silar P."/>
            <person name="Natvig D."/>
            <person name="Lalanne C."/>
            <person name="Gautier V."/>
            <person name="Ament-Velasquez S.L."/>
            <person name="Kruys A."/>
            <person name="Hutchinson M.I."/>
            <person name="Powell A.J."/>
            <person name="Barry K."/>
            <person name="Miller A.N."/>
            <person name="Grigoriev I.V."/>
            <person name="Debuchy R."/>
            <person name="Gladieux P."/>
            <person name="Thoren M.H."/>
            <person name="Johannesson H."/>
        </authorList>
    </citation>
    <scope>NUCLEOTIDE SEQUENCE</scope>
    <source>
        <strain evidence="12">8032-3</strain>
    </source>
</reference>
<evidence type="ECO:0000256" key="4">
    <source>
        <dbReference type="ARBA" id="ARBA00022771"/>
    </source>
</evidence>
<dbReference type="GO" id="GO:0070897">
    <property type="term" value="P:transcription preinitiation complex assembly"/>
    <property type="evidence" value="ECO:0007669"/>
    <property type="project" value="InterPro"/>
</dbReference>
<keyword evidence="7" id="KW-0010">Activator</keyword>
<dbReference type="EMBL" id="MU839006">
    <property type="protein sequence ID" value="KAK1768216.1"/>
    <property type="molecule type" value="Genomic_DNA"/>
</dbReference>
<keyword evidence="4" id="KW-0863">Zinc-finger</keyword>
<feature type="compositionally biased region" description="Acidic residues" evidence="10">
    <location>
        <begin position="622"/>
        <end position="632"/>
    </location>
</feature>
<feature type="region of interest" description="Disordered" evidence="10">
    <location>
        <begin position="510"/>
        <end position="542"/>
    </location>
</feature>
<dbReference type="InterPro" id="IPR013150">
    <property type="entry name" value="TFIIB_cyclin"/>
</dbReference>
<dbReference type="Pfam" id="PF00382">
    <property type="entry name" value="TFIIB"/>
    <property type="match status" value="2"/>
</dbReference>
<feature type="compositionally biased region" description="Polar residues" evidence="10">
    <location>
        <begin position="765"/>
        <end position="776"/>
    </location>
</feature>
<dbReference type="RefSeq" id="XP_060284429.1">
    <property type="nucleotide sequence ID" value="XM_060427717.1"/>
</dbReference>
<dbReference type="GO" id="GO:0000126">
    <property type="term" value="C:transcription factor TFIIIB complex"/>
    <property type="evidence" value="ECO:0007669"/>
    <property type="project" value="TreeGrafter"/>
</dbReference>
<dbReference type="FunFam" id="1.10.472.10:FF:000002">
    <property type="entry name" value="Transcription factor IIIB 90 kDa subunit"/>
    <property type="match status" value="1"/>
</dbReference>
<dbReference type="GO" id="GO:0017025">
    <property type="term" value="F:TBP-class protein binding"/>
    <property type="evidence" value="ECO:0007669"/>
    <property type="project" value="InterPro"/>
</dbReference>